<sequence>MLKEIDVKKIREAAEENYRDGGMYCSEGIVSAFKETLLDDMPEELIAAASGFPIGVGRSKCMCGAISGGVMCIGYAFGRTTGGQRDKSEKTLELSQELHKKFLARNRVACCSILTHKFEMGSPEHKKQCVRFTGEVAEDLARIIAREKDLPIVEEESKD</sequence>
<dbReference type="EMBL" id="AP012046">
    <property type="protein sequence ID" value="BAK93584.1"/>
    <property type="molecule type" value="Genomic_DNA"/>
</dbReference>
<evidence type="ECO:0000313" key="1">
    <source>
        <dbReference type="EMBL" id="BAK93584.1"/>
    </source>
</evidence>
<reference evidence="1 2" key="1">
    <citation type="submission" date="2011-01" db="EMBL/GenBank/DDBJ databases">
        <title>Whole genome sequence of Tetragenococcus halophilus NBRC 12172.</title>
        <authorList>
            <person name="Nakazawa H."/>
            <person name="Omata S."/>
            <person name="Koga C."/>
            <person name="Watanabe Y."/>
            <person name="Katano Y."/>
            <person name="Ito N."/>
            <person name="Tsukatani N."/>
            <person name="Ankai A."/>
            <person name="Oguchi A."/>
            <person name="Fukui S."/>
            <person name="Yashiro I."/>
            <person name="Kamata S."/>
            <person name="Hashimoto Y."/>
            <person name="Yamazaki J."/>
            <person name="Taguchi H."/>
            <person name="Tanaka A."/>
            <person name="Koyama T."/>
            <person name="Ichige A."/>
            <person name="Hanya Y."/>
            <person name="Tanikawa S."/>
            <person name="Yamazaki S."/>
            <person name="Fujita N."/>
        </authorList>
    </citation>
    <scope>NUCLEOTIDE SEQUENCE [LARGE SCALE GENOMIC DNA]</scope>
    <source>
        <strain evidence="2">DSM 20338 / JCM 20259 / NCIMB 9735 / NBRC 12172</strain>
    </source>
</reference>
<accession>A0AAN1SFK3</accession>
<name>A0AAN1SFK3_TETHN</name>
<protein>
    <recommendedName>
        <fullName evidence="3">C_GCAxxG_C_C family protein</fullName>
    </recommendedName>
</protein>
<dbReference type="AlphaFoldDB" id="A0AAN1SFK3"/>
<proteinExistence type="predicted"/>
<dbReference type="SUPFAM" id="SSF48695">
    <property type="entry name" value="Multiheme cytochromes"/>
    <property type="match status" value="1"/>
</dbReference>
<evidence type="ECO:0000313" key="2">
    <source>
        <dbReference type="Proteomes" id="UP000002663"/>
    </source>
</evidence>
<organism evidence="1 2">
    <name type="scientific">Tetragenococcus halophilus (strain DSM 20338 / JCM 20259 / NCIMB 9735 / NBRC 12172)</name>
    <name type="common">Pediococcus halophilus</name>
    <dbReference type="NCBI Taxonomy" id="945021"/>
    <lineage>
        <taxon>Bacteria</taxon>
        <taxon>Bacillati</taxon>
        <taxon>Bacillota</taxon>
        <taxon>Bacilli</taxon>
        <taxon>Lactobacillales</taxon>
        <taxon>Enterococcaceae</taxon>
        <taxon>Tetragenococcus</taxon>
    </lineage>
</organism>
<evidence type="ECO:0008006" key="3">
    <source>
        <dbReference type="Google" id="ProtNLM"/>
    </source>
</evidence>
<dbReference type="InterPro" id="IPR036280">
    <property type="entry name" value="Multihaem_cyt_sf"/>
</dbReference>
<dbReference type="Proteomes" id="UP000002663">
    <property type="component" value="Chromosome"/>
</dbReference>
<dbReference type="NCBIfam" id="TIGR01909">
    <property type="entry name" value="C_GCAxxG_C_C"/>
    <property type="match status" value="1"/>
</dbReference>
<dbReference type="KEGG" id="thl:TEH_02570"/>
<gene>
    <name evidence="1" type="ordered locus">TEH_02570</name>
</gene>
<dbReference type="InterPro" id="IPR010181">
    <property type="entry name" value="CGCAxxGCC_motif"/>
</dbReference>
<dbReference type="Pfam" id="PF09719">
    <property type="entry name" value="C_GCAxxG_C_C"/>
    <property type="match status" value="1"/>
</dbReference>
<dbReference type="RefSeq" id="WP_014123654.1">
    <property type="nucleotide sequence ID" value="NC_016052.1"/>
</dbReference>